<protein>
    <submittedName>
        <fullName evidence="1">Uncharacterized protein</fullName>
    </submittedName>
</protein>
<comment type="caution">
    <text evidence="1">The sequence shown here is derived from an EMBL/GenBank/DDBJ whole genome shotgun (WGS) entry which is preliminary data.</text>
</comment>
<dbReference type="Proteomes" id="UP000826656">
    <property type="component" value="Unassembled WGS sequence"/>
</dbReference>
<keyword evidence="2" id="KW-1185">Reference proteome</keyword>
<evidence type="ECO:0000313" key="1">
    <source>
        <dbReference type="EMBL" id="KAH0743142.1"/>
    </source>
</evidence>
<name>A0ABQ7U8A3_SOLTU</name>
<dbReference type="EMBL" id="JAIVGD010000023">
    <property type="protein sequence ID" value="KAH0743142.1"/>
    <property type="molecule type" value="Genomic_DNA"/>
</dbReference>
<sequence length="77" mass="8977">MASYKHNISSWDTRETQSAFKSAKNINNSYKIKLAMARSYCNTSKTAKKTKMHQQIIKKRNDIHPARSRNQMYGILL</sequence>
<accession>A0ABQ7U8A3</accession>
<gene>
    <name evidence="1" type="ORF">KY290_031135</name>
</gene>
<evidence type="ECO:0000313" key="2">
    <source>
        <dbReference type="Proteomes" id="UP000826656"/>
    </source>
</evidence>
<organism evidence="1 2">
    <name type="scientific">Solanum tuberosum</name>
    <name type="common">Potato</name>
    <dbReference type="NCBI Taxonomy" id="4113"/>
    <lineage>
        <taxon>Eukaryota</taxon>
        <taxon>Viridiplantae</taxon>
        <taxon>Streptophyta</taxon>
        <taxon>Embryophyta</taxon>
        <taxon>Tracheophyta</taxon>
        <taxon>Spermatophyta</taxon>
        <taxon>Magnoliopsida</taxon>
        <taxon>eudicotyledons</taxon>
        <taxon>Gunneridae</taxon>
        <taxon>Pentapetalae</taxon>
        <taxon>asterids</taxon>
        <taxon>lamiids</taxon>
        <taxon>Solanales</taxon>
        <taxon>Solanaceae</taxon>
        <taxon>Solanoideae</taxon>
        <taxon>Solaneae</taxon>
        <taxon>Solanum</taxon>
    </lineage>
</organism>
<proteinExistence type="predicted"/>
<reference evidence="1 2" key="1">
    <citation type="journal article" date="2021" name="bioRxiv">
        <title>Chromosome-scale and haplotype-resolved genome assembly of a tetraploid potato cultivar.</title>
        <authorList>
            <person name="Sun H."/>
            <person name="Jiao W.-B."/>
            <person name="Krause K."/>
            <person name="Campoy J.A."/>
            <person name="Goel M."/>
            <person name="Folz-Donahue K."/>
            <person name="Kukat C."/>
            <person name="Huettel B."/>
            <person name="Schneeberger K."/>
        </authorList>
    </citation>
    <scope>NUCLEOTIDE SEQUENCE [LARGE SCALE GENOMIC DNA]</scope>
    <source>
        <strain evidence="1">SolTubOtavaFocal</strain>
        <tissue evidence="1">Leaves</tissue>
    </source>
</reference>